<dbReference type="PANTHER" id="PTHR30480">
    <property type="entry name" value="BETA-HEXOSAMINIDASE-RELATED"/>
    <property type="match status" value="1"/>
</dbReference>
<evidence type="ECO:0000256" key="4">
    <source>
        <dbReference type="ARBA" id="ARBA00022801"/>
    </source>
</evidence>
<evidence type="ECO:0000313" key="7">
    <source>
        <dbReference type="EMBL" id="TDP97994.1"/>
    </source>
</evidence>
<comment type="similarity">
    <text evidence="2">Belongs to the glycosyl hydrolase 3 family.</text>
</comment>
<evidence type="ECO:0000256" key="2">
    <source>
        <dbReference type="ARBA" id="ARBA00005336"/>
    </source>
</evidence>
<evidence type="ECO:0000256" key="1">
    <source>
        <dbReference type="ARBA" id="ARBA00001231"/>
    </source>
</evidence>
<dbReference type="InterPro" id="IPR001764">
    <property type="entry name" value="Glyco_hydro_3_N"/>
</dbReference>
<dbReference type="InterPro" id="IPR019800">
    <property type="entry name" value="Glyco_hydro_3_AS"/>
</dbReference>
<dbReference type="InterPro" id="IPR013207">
    <property type="entry name" value="LGFP"/>
</dbReference>
<dbReference type="InterPro" id="IPR050226">
    <property type="entry name" value="NagZ_Beta-hexosaminidase"/>
</dbReference>
<keyword evidence="5" id="KW-0326">Glycosidase</keyword>
<name>A0A4R6SE63_LABRH</name>
<sequence length="502" mass="51514">MGATSERVERPHYMGTKRAAVVVVVAGVLAAGVTPVAASAASAASEDPANCVSAVLGSMSLQQQVGQLFIMGVSSTAPTSQQLGLITSKSLGGVILMGHSSVGVSATKAVANTLQARATTTAGTALTVAVDQEGGEVQVLKGTGFSTMPTALTQGTESATTLRANAGTWGRQLLAAGITLNLAPVLDTVPASLGTGNKPIGYYHREFGYTTDAVTPHGMAFASGMSDARVQTSGKHFPGLGRVRDNTDTTFGVADNVTVRDDTYLRPFSTAASARITAIMISAARYNKIDGQRAVFSSTVMKGMLRGDLGFKGLIISDSMAAAAVNDLAPGTRAVDFLLDGGTVVLDTNAADITPMVDAVVAKANADTTFRSTVTENARLVLTSKYTAGLLSCPAASDPIALHYTEMGGSAAYGNPTTGEYRVAGGRARDYSRGSVVWSWRTGARAVHGSIASKYHSLGGAAGALGFPTTDEYSTSVGRTSAFEHGTISWNRTTGAITVAYS</sequence>
<dbReference type="GO" id="GO:0009254">
    <property type="term" value="P:peptidoglycan turnover"/>
    <property type="evidence" value="ECO:0007669"/>
    <property type="project" value="TreeGrafter"/>
</dbReference>
<dbReference type="EC" id="3.2.1.52" evidence="3"/>
<dbReference type="Gene3D" id="3.20.20.300">
    <property type="entry name" value="Glycoside hydrolase, family 3, N-terminal domain"/>
    <property type="match status" value="1"/>
</dbReference>
<dbReference type="Pfam" id="PF00933">
    <property type="entry name" value="Glyco_hydro_3"/>
    <property type="match status" value="1"/>
</dbReference>
<feature type="domain" description="Glycoside hydrolase family 3 N-terminal" evidence="6">
    <location>
        <begin position="61"/>
        <end position="362"/>
    </location>
</feature>
<dbReference type="GO" id="GO:0005975">
    <property type="term" value="P:carbohydrate metabolic process"/>
    <property type="evidence" value="ECO:0007669"/>
    <property type="project" value="InterPro"/>
</dbReference>
<dbReference type="SUPFAM" id="SSF51445">
    <property type="entry name" value="(Trans)glycosidases"/>
    <property type="match status" value="1"/>
</dbReference>
<dbReference type="InterPro" id="IPR036962">
    <property type="entry name" value="Glyco_hydro_3_N_sf"/>
</dbReference>
<keyword evidence="8" id="KW-1185">Reference proteome</keyword>
<evidence type="ECO:0000313" key="8">
    <source>
        <dbReference type="Proteomes" id="UP000295444"/>
    </source>
</evidence>
<dbReference type="GO" id="GO:0004563">
    <property type="term" value="F:beta-N-acetylhexosaminidase activity"/>
    <property type="evidence" value="ECO:0007669"/>
    <property type="project" value="UniProtKB-EC"/>
</dbReference>
<dbReference type="PANTHER" id="PTHR30480:SF13">
    <property type="entry name" value="BETA-HEXOSAMINIDASE"/>
    <property type="match status" value="1"/>
</dbReference>
<evidence type="ECO:0000256" key="5">
    <source>
        <dbReference type="ARBA" id="ARBA00023295"/>
    </source>
</evidence>
<dbReference type="Proteomes" id="UP000295444">
    <property type="component" value="Unassembled WGS sequence"/>
</dbReference>
<keyword evidence="4" id="KW-0378">Hydrolase</keyword>
<comment type="caution">
    <text evidence="7">The sequence shown here is derived from an EMBL/GenBank/DDBJ whole genome shotgun (WGS) entry which is preliminary data.</text>
</comment>
<dbReference type="PROSITE" id="PS00775">
    <property type="entry name" value="GLYCOSYL_HYDROL_F3"/>
    <property type="match status" value="1"/>
</dbReference>
<dbReference type="AlphaFoldDB" id="A0A4R6SE63"/>
<proteinExistence type="inferred from homology"/>
<protein>
    <recommendedName>
        <fullName evidence="3">beta-N-acetylhexosaminidase</fullName>
        <ecNumber evidence="3">3.2.1.52</ecNumber>
    </recommendedName>
</protein>
<evidence type="ECO:0000259" key="6">
    <source>
        <dbReference type="Pfam" id="PF00933"/>
    </source>
</evidence>
<evidence type="ECO:0000256" key="3">
    <source>
        <dbReference type="ARBA" id="ARBA00012663"/>
    </source>
</evidence>
<organism evidence="7 8">
    <name type="scientific">Labedaea rhizosphaerae</name>
    <dbReference type="NCBI Taxonomy" id="598644"/>
    <lineage>
        <taxon>Bacteria</taxon>
        <taxon>Bacillati</taxon>
        <taxon>Actinomycetota</taxon>
        <taxon>Actinomycetes</taxon>
        <taxon>Pseudonocardiales</taxon>
        <taxon>Pseudonocardiaceae</taxon>
        <taxon>Labedaea</taxon>
    </lineage>
</organism>
<dbReference type="InterPro" id="IPR017853">
    <property type="entry name" value="GH"/>
</dbReference>
<dbReference type="Pfam" id="PF08310">
    <property type="entry name" value="LGFP"/>
    <property type="match status" value="2"/>
</dbReference>
<accession>A0A4R6SE63</accession>
<gene>
    <name evidence="7" type="ORF">EV186_103974</name>
</gene>
<reference evidence="7 8" key="1">
    <citation type="submission" date="2019-03" db="EMBL/GenBank/DDBJ databases">
        <title>Genomic Encyclopedia of Type Strains, Phase IV (KMG-IV): sequencing the most valuable type-strain genomes for metagenomic binning, comparative biology and taxonomic classification.</title>
        <authorList>
            <person name="Goeker M."/>
        </authorList>
    </citation>
    <scope>NUCLEOTIDE SEQUENCE [LARGE SCALE GENOMIC DNA]</scope>
    <source>
        <strain evidence="7 8">DSM 45361</strain>
    </source>
</reference>
<comment type="catalytic activity">
    <reaction evidence="1">
        <text>Hydrolysis of terminal non-reducing N-acetyl-D-hexosamine residues in N-acetyl-beta-D-hexosaminides.</text>
        <dbReference type="EC" id="3.2.1.52"/>
    </reaction>
</comment>
<dbReference type="EMBL" id="SNXZ01000003">
    <property type="protein sequence ID" value="TDP97994.1"/>
    <property type="molecule type" value="Genomic_DNA"/>
</dbReference>